<evidence type="ECO:0000256" key="5">
    <source>
        <dbReference type="SAM" id="Phobius"/>
    </source>
</evidence>
<keyword evidence="3" id="KW-0732">Signal</keyword>
<keyword evidence="5" id="KW-0812">Transmembrane</keyword>
<keyword evidence="5" id="KW-0472">Membrane</keyword>
<accession>K0SRV7</accession>
<dbReference type="InterPro" id="IPR055372">
    <property type="entry name" value="CBM96"/>
</dbReference>
<feature type="transmembrane region" description="Helical" evidence="5">
    <location>
        <begin position="35"/>
        <end position="59"/>
    </location>
</feature>
<dbReference type="GO" id="GO:0005576">
    <property type="term" value="C:extracellular region"/>
    <property type="evidence" value="ECO:0007669"/>
    <property type="project" value="UniProtKB-SubCell"/>
</dbReference>
<protein>
    <recommendedName>
        <fullName evidence="6">Carbohydrate-binding module family 96 domain-containing protein</fullName>
    </recommendedName>
</protein>
<organism evidence="7 8">
    <name type="scientific">Thalassiosira oceanica</name>
    <name type="common">Marine diatom</name>
    <dbReference type="NCBI Taxonomy" id="159749"/>
    <lineage>
        <taxon>Eukaryota</taxon>
        <taxon>Sar</taxon>
        <taxon>Stramenopiles</taxon>
        <taxon>Ochrophyta</taxon>
        <taxon>Bacillariophyta</taxon>
        <taxon>Coscinodiscophyceae</taxon>
        <taxon>Thalassiosirophycidae</taxon>
        <taxon>Thalassiosirales</taxon>
        <taxon>Thalassiosiraceae</taxon>
        <taxon>Thalassiosira</taxon>
    </lineage>
</organism>
<dbReference type="Proteomes" id="UP000266841">
    <property type="component" value="Unassembled WGS sequence"/>
</dbReference>
<evidence type="ECO:0000256" key="3">
    <source>
        <dbReference type="ARBA" id="ARBA00022729"/>
    </source>
</evidence>
<evidence type="ECO:0000256" key="1">
    <source>
        <dbReference type="ARBA" id="ARBA00004613"/>
    </source>
</evidence>
<name>K0SRV7_THAOC</name>
<feature type="region of interest" description="Disordered" evidence="4">
    <location>
        <begin position="1"/>
        <end position="29"/>
    </location>
</feature>
<dbReference type="eggNOG" id="ENOG502T3KX">
    <property type="taxonomic scope" value="Eukaryota"/>
</dbReference>
<feature type="region of interest" description="Disordered" evidence="4">
    <location>
        <begin position="515"/>
        <end position="535"/>
    </location>
</feature>
<comment type="caution">
    <text evidence="7">The sequence shown here is derived from an EMBL/GenBank/DDBJ whole genome shotgun (WGS) entry which is preliminary data.</text>
</comment>
<dbReference type="EMBL" id="AGNL01018031">
    <property type="protein sequence ID" value="EJK63751.1"/>
    <property type="molecule type" value="Genomic_DNA"/>
</dbReference>
<keyword evidence="8" id="KW-1185">Reference proteome</keyword>
<dbReference type="OrthoDB" id="19261at2759"/>
<evidence type="ECO:0000313" key="7">
    <source>
        <dbReference type="EMBL" id="EJK63751.1"/>
    </source>
</evidence>
<comment type="subcellular location">
    <subcellularLocation>
        <location evidence="1">Secreted</location>
    </subcellularLocation>
</comment>
<proteinExistence type="predicted"/>
<gene>
    <name evidence="7" type="ORF">THAOC_15574</name>
</gene>
<evidence type="ECO:0000256" key="2">
    <source>
        <dbReference type="ARBA" id="ARBA00022525"/>
    </source>
</evidence>
<feature type="non-terminal residue" evidence="7">
    <location>
        <position position="1"/>
    </location>
</feature>
<reference evidence="7 8" key="1">
    <citation type="journal article" date="2012" name="Genome Biol.">
        <title>Genome and low-iron response of an oceanic diatom adapted to chronic iron limitation.</title>
        <authorList>
            <person name="Lommer M."/>
            <person name="Specht M."/>
            <person name="Roy A.S."/>
            <person name="Kraemer L."/>
            <person name="Andreson R."/>
            <person name="Gutowska M.A."/>
            <person name="Wolf J."/>
            <person name="Bergner S.V."/>
            <person name="Schilhabel M.B."/>
            <person name="Klostermeier U.C."/>
            <person name="Beiko R.G."/>
            <person name="Rosenstiel P."/>
            <person name="Hippler M."/>
            <person name="Laroche J."/>
        </authorList>
    </citation>
    <scope>NUCLEOTIDE SEQUENCE [LARGE SCALE GENOMIC DNA]</scope>
    <source>
        <strain evidence="7 8">CCMP1005</strain>
    </source>
</reference>
<feature type="region of interest" description="Disordered" evidence="4">
    <location>
        <begin position="904"/>
        <end position="923"/>
    </location>
</feature>
<keyword evidence="2" id="KW-0964">Secreted</keyword>
<dbReference type="AlphaFoldDB" id="K0SRV7"/>
<evidence type="ECO:0000313" key="8">
    <source>
        <dbReference type="Proteomes" id="UP000266841"/>
    </source>
</evidence>
<feature type="domain" description="Carbohydrate-binding module family 96" evidence="6">
    <location>
        <begin position="544"/>
        <end position="704"/>
    </location>
</feature>
<dbReference type="NCBIfam" id="NF033679">
    <property type="entry name" value="DNRLRE_dom"/>
    <property type="match status" value="1"/>
</dbReference>
<sequence>ADGARPASSAPSPDSSGGLTSAPASPSSWSRRSKFLLGTSVCLVLCSLALATAGVVGLASSGNLPFDLPWMKKEDGEQMQSTDELKRADAGLDGEADVPPEPEVAVVGDSEVVVVEPAEDQAEPEGQAAAATVAAAPTEVILSGPRTFSVDWVIKEYEDMEADVGDTIEFFYAPFHNLFIHPSNDCKKKDRILISRPADRFGSYTFTPEDAGTQVTFTCDISNGEHCRAGQILHVFVSPLAEEEPEEEEVVEMVVLATDIVIEAVEEPASTTTAAPLPEQFGADFVELSCPSRLKESHDIDDRATIYYALVPPQPADAKNGILCVRIEDEGTDPNNWMGFGVSSVPHVVADSEAVIGVPLNEGDDAVLKYDVEEEDIGPLVSPMRKRKQTLRNASIDMVSNPANGRYLLSEMSFSKFIDEAGETNIEPQGTSYFYYARGRSPEIGEHYPIITFEIEFDVEAAATTTTAAPATTDPPLVLEDTDPEIAAIAVDGEEEVAPGEIELDEEAPEAIELDEEETTLSTSSPAKTEEEAPPIDGRVLITKVLEPEADTWIENAEPDANFGIRQRLKVDQSPVRATLLRFDTSPLSSFISRYEPLEAQLWMYSLTGTPYGGRIEVLENCTDWDETLLTWNNAPSCALVLGTDSAGTLGENVQEQSWNRGAVSLDLANLPGLITLRITSNNPDGVTYASRENATAVPKLVVSFLDVGEPTTSPSTSYPSYLPTKAPVSSVPTQAPVNVPSASPTVAPKPVVMPATQDATIRGGGFRNTRFGLEPFIANVGDPNRLAIIEFDASGLIPGVEYSFSLQLYVSYVGADQSRVVTVNRLDSAVEWNEATVTWTSFGDPDLAEVGWFSIFDTDEDTLVEIAMGSLPPLDGKITLVMGIPTQSNGPEKFDFRSVNFDGDESDESSFPTLTATPNLIS</sequence>
<dbReference type="Pfam" id="PF24517">
    <property type="entry name" value="CBM96"/>
    <property type="match status" value="2"/>
</dbReference>
<evidence type="ECO:0000256" key="4">
    <source>
        <dbReference type="SAM" id="MobiDB-lite"/>
    </source>
</evidence>
<evidence type="ECO:0000259" key="6">
    <source>
        <dbReference type="Pfam" id="PF24517"/>
    </source>
</evidence>
<keyword evidence="5" id="KW-1133">Transmembrane helix</keyword>
<feature type="compositionally biased region" description="Polar residues" evidence="4">
    <location>
        <begin position="910"/>
        <end position="923"/>
    </location>
</feature>
<feature type="domain" description="Carbohydrate-binding module family 96" evidence="6">
    <location>
        <begin position="754"/>
        <end position="841"/>
    </location>
</feature>